<keyword evidence="2" id="KW-0489">Methyltransferase</keyword>
<dbReference type="EMBL" id="CP090978">
    <property type="protein sequence ID" value="UJF35794.1"/>
    <property type="molecule type" value="Genomic_DNA"/>
</dbReference>
<keyword evidence="3" id="KW-1185">Reference proteome</keyword>
<gene>
    <name evidence="2" type="ORF">L0M14_12320</name>
</gene>
<dbReference type="GO" id="GO:0032259">
    <property type="term" value="P:methylation"/>
    <property type="evidence" value="ECO:0007669"/>
    <property type="project" value="UniProtKB-KW"/>
</dbReference>
<dbReference type="Proteomes" id="UP001649230">
    <property type="component" value="Chromosome"/>
</dbReference>
<feature type="domain" description="Methyltransferase type 11" evidence="1">
    <location>
        <begin position="28"/>
        <end position="74"/>
    </location>
</feature>
<dbReference type="RefSeq" id="WP_235122351.1">
    <property type="nucleotide sequence ID" value="NZ_CP090978.1"/>
</dbReference>
<dbReference type="GO" id="GO:0008168">
    <property type="term" value="F:methyltransferase activity"/>
    <property type="evidence" value="ECO:0007669"/>
    <property type="project" value="UniProtKB-KW"/>
</dbReference>
<accession>A0ABY3SQ31</accession>
<dbReference type="SUPFAM" id="SSF53335">
    <property type="entry name" value="S-adenosyl-L-methionine-dependent methyltransferases"/>
    <property type="match status" value="1"/>
</dbReference>
<evidence type="ECO:0000259" key="1">
    <source>
        <dbReference type="Pfam" id="PF08241"/>
    </source>
</evidence>
<evidence type="ECO:0000313" key="2">
    <source>
        <dbReference type="EMBL" id="UJF35794.1"/>
    </source>
</evidence>
<proteinExistence type="predicted"/>
<protein>
    <submittedName>
        <fullName evidence="2">Methyltransferase domain-containing protein</fullName>
    </submittedName>
</protein>
<keyword evidence="2" id="KW-0808">Transferase</keyword>
<evidence type="ECO:0000313" key="3">
    <source>
        <dbReference type="Proteomes" id="UP001649230"/>
    </source>
</evidence>
<dbReference type="Pfam" id="PF08241">
    <property type="entry name" value="Methyltransf_11"/>
    <property type="match status" value="1"/>
</dbReference>
<sequence>MRIDIGCGSVKHPGCCGIDIQSHPEVDVVCDIDKGLPFADQSVEFVMASRILPYVNDFVKVMSEIYRVCADRAVVCILAPYAHSFHHVTNPYFKQKFDEHSPRFLTEHFFQPLMAL</sequence>
<dbReference type="InterPro" id="IPR013216">
    <property type="entry name" value="Methyltransf_11"/>
</dbReference>
<reference evidence="2 3" key="1">
    <citation type="journal article" date="2024" name="Int. J. Syst. Evol. Microbiol.">
        <title>Paenibacillus hexagrammi sp. nov., a novel bacterium isolated from the gut content of Hexagrammos agrammus.</title>
        <authorList>
            <person name="Jung H.K."/>
            <person name="Kim D.G."/>
            <person name="Zin H."/>
            <person name="Park J."/>
            <person name="Jung H."/>
            <person name="Kim Y.O."/>
            <person name="Kong H.J."/>
            <person name="Kim J.W."/>
            <person name="Kim Y.S."/>
        </authorList>
    </citation>
    <scope>NUCLEOTIDE SEQUENCE [LARGE SCALE GENOMIC DNA]</scope>
    <source>
        <strain evidence="2 3">YPD9-1</strain>
    </source>
</reference>
<organism evidence="2 3">
    <name type="scientific">Paenibacillus hexagrammi</name>
    <dbReference type="NCBI Taxonomy" id="2908839"/>
    <lineage>
        <taxon>Bacteria</taxon>
        <taxon>Bacillati</taxon>
        <taxon>Bacillota</taxon>
        <taxon>Bacilli</taxon>
        <taxon>Bacillales</taxon>
        <taxon>Paenibacillaceae</taxon>
        <taxon>Paenibacillus</taxon>
    </lineage>
</organism>
<dbReference type="Gene3D" id="3.40.50.150">
    <property type="entry name" value="Vaccinia Virus protein VP39"/>
    <property type="match status" value="1"/>
</dbReference>
<dbReference type="InterPro" id="IPR029063">
    <property type="entry name" value="SAM-dependent_MTases_sf"/>
</dbReference>
<name>A0ABY3SQ31_9BACL</name>